<dbReference type="InterPro" id="IPR029062">
    <property type="entry name" value="Class_I_gatase-like"/>
</dbReference>
<keyword evidence="4" id="KW-1185">Reference proteome</keyword>
<name>A0A2S7U611_9BACT</name>
<dbReference type="InterPro" id="IPR010768">
    <property type="entry name" value="GATase1-like"/>
</dbReference>
<dbReference type="SUPFAM" id="SSF53300">
    <property type="entry name" value="vWA-like"/>
    <property type="match status" value="2"/>
</dbReference>
<keyword evidence="1" id="KW-1133">Transmembrane helix</keyword>
<dbReference type="InterPro" id="IPR002035">
    <property type="entry name" value="VWF_A"/>
</dbReference>
<keyword evidence="1" id="KW-0472">Membrane</keyword>
<dbReference type="RefSeq" id="WP_105044278.1">
    <property type="nucleotide sequence ID" value="NZ_MQWA01000001.1"/>
</dbReference>
<dbReference type="OrthoDB" id="9781333at2"/>
<accession>A0A2S7U611</accession>
<protein>
    <recommendedName>
        <fullName evidence="2">VWFA domain-containing protein</fullName>
    </recommendedName>
</protein>
<comment type="caution">
    <text evidence="3">The sequence shown here is derived from an EMBL/GenBank/DDBJ whole genome shotgun (WGS) entry which is preliminary data.</text>
</comment>
<dbReference type="SMART" id="SM00327">
    <property type="entry name" value="VWA"/>
    <property type="match status" value="2"/>
</dbReference>
<keyword evidence="1" id="KW-0812">Transmembrane</keyword>
<evidence type="ECO:0000256" key="1">
    <source>
        <dbReference type="SAM" id="Phobius"/>
    </source>
</evidence>
<dbReference type="EMBL" id="MQWA01000001">
    <property type="protein sequence ID" value="PQJ29762.1"/>
    <property type="molecule type" value="Genomic_DNA"/>
</dbReference>
<organism evidence="3 4">
    <name type="scientific">Rubritalea profundi</name>
    <dbReference type="NCBI Taxonomy" id="1658618"/>
    <lineage>
        <taxon>Bacteria</taxon>
        <taxon>Pseudomonadati</taxon>
        <taxon>Verrucomicrobiota</taxon>
        <taxon>Verrucomicrobiia</taxon>
        <taxon>Verrucomicrobiales</taxon>
        <taxon>Rubritaleaceae</taxon>
        <taxon>Rubritalea</taxon>
    </lineage>
</organism>
<dbReference type="InterPro" id="IPR036465">
    <property type="entry name" value="vWFA_dom_sf"/>
</dbReference>
<evidence type="ECO:0000259" key="2">
    <source>
        <dbReference type="PROSITE" id="PS50234"/>
    </source>
</evidence>
<evidence type="ECO:0000313" key="4">
    <source>
        <dbReference type="Proteomes" id="UP000239907"/>
    </source>
</evidence>
<dbReference type="Proteomes" id="UP000239907">
    <property type="component" value="Unassembled WGS sequence"/>
</dbReference>
<sequence length="835" mass="91290">MTFGNTLSLYFILLLIPMVWVWRRSLVDQDSAKKKLSLVLRLLGFVALVIALCRPYLKQEINDLHVVYLVDSSQSIDPASLSDAQQWIDDSRRKQGPNDSSDIFIFGTKVRKMTSAQLKQFSEQAIAGTTESGFRSATPISKALLSMRTVFPTNKAKRLVILTDARNTGALSADALETLSDEGVGVVYHVLDPLQKPEVAVASLTPSTDFAYQGEMLRLSATLISNCDQTVEARLLNRGIVVTREEVKLVSDEQKVINIDAEMHTAGASQWTLEIIPKEDFFASNNSASTTIKVKGLPRFLVIHEDEKQMRPFVRSMKKQGVTLELRGEYGIPNSFNELLAYDGLILANVSATSLSTEQMENISRYVTDFGGGLLMLGSENSYGLGGYFKSPVEDVLPLTSRYEKEKQKPSLAMVLVIDKSGSMSGTPIAMARASAMAAAELLSPNDQIAIVGFDGSPQLICPLTSAANQASIQAAISSLAASGGTNLYPAMVEGRNILQEATAKIKHMIILSDGQTRAANFQSLTQEMANEQMTISTVALGSGAAKDLMQQIANEGMGRYYETNDPQKMPQIFTKETMKASRSSIKEDLFNSLIVGDHPVLNGYADGELPFVLGYVMTRPKPTAQVLLAAETGDPLLAISRYGLGIGAAYTSDLTEKWGGEWLSSATGGPFWAQTLRAIARKEESAGLTSKITHDGERMIITAQRRNERGESVELVPWDIKASDENGKEVTLQLTQNGLGSYQGSLSTEGINSLNIRLHDKLADLTKSINWQRDYPREYKLTNTTDSGITSLLQPRSDSVFTNISPTHSYKNASWIFVLLGFSLILGGLVIRRL</sequence>
<feature type="domain" description="VWFA" evidence="2">
    <location>
        <begin position="413"/>
        <end position="594"/>
    </location>
</feature>
<feature type="transmembrane region" description="Helical" evidence="1">
    <location>
        <begin position="38"/>
        <end position="57"/>
    </location>
</feature>
<feature type="transmembrane region" description="Helical" evidence="1">
    <location>
        <begin position="6"/>
        <end position="26"/>
    </location>
</feature>
<dbReference type="Gene3D" id="3.40.50.410">
    <property type="entry name" value="von Willebrand factor, type A domain"/>
    <property type="match status" value="1"/>
</dbReference>
<dbReference type="Gene3D" id="3.40.50.880">
    <property type="match status" value="2"/>
</dbReference>
<proteinExistence type="predicted"/>
<dbReference type="AlphaFoldDB" id="A0A2S7U611"/>
<reference evidence="3 4" key="1">
    <citation type="submission" date="2016-12" db="EMBL/GenBank/DDBJ databases">
        <title>Study of bacterial adaptation to deep sea.</title>
        <authorList>
            <person name="Song J."/>
            <person name="Yoshizawa S."/>
            <person name="Kogure K."/>
        </authorList>
    </citation>
    <scope>NUCLEOTIDE SEQUENCE [LARGE SCALE GENOMIC DNA]</scope>
    <source>
        <strain evidence="3 4">SAORIC-165</strain>
    </source>
</reference>
<dbReference type="SUPFAM" id="SSF52317">
    <property type="entry name" value="Class I glutamine amidotransferase-like"/>
    <property type="match status" value="1"/>
</dbReference>
<evidence type="ECO:0000313" key="3">
    <source>
        <dbReference type="EMBL" id="PQJ29762.1"/>
    </source>
</evidence>
<dbReference type="PROSITE" id="PS50234">
    <property type="entry name" value="VWFA"/>
    <property type="match status" value="1"/>
</dbReference>
<dbReference type="PANTHER" id="PTHR37947:SF2">
    <property type="entry name" value="VON WILLEBRAND FACTOR TYPE A"/>
    <property type="match status" value="1"/>
</dbReference>
<dbReference type="Pfam" id="PF07090">
    <property type="entry name" value="GATase1_like"/>
    <property type="match status" value="1"/>
</dbReference>
<dbReference type="Pfam" id="PF00092">
    <property type="entry name" value="VWA"/>
    <property type="match status" value="1"/>
</dbReference>
<dbReference type="PANTHER" id="PTHR37947">
    <property type="entry name" value="BLL2462 PROTEIN"/>
    <property type="match status" value="1"/>
</dbReference>
<gene>
    <name evidence="3" type="ORF">BSZ32_15595</name>
</gene>
<feature type="transmembrane region" description="Helical" evidence="1">
    <location>
        <begin position="814"/>
        <end position="832"/>
    </location>
</feature>